<protein>
    <submittedName>
        <fullName evidence="2">Uncharacterized protein</fullName>
    </submittedName>
</protein>
<organism evidence="2 3">
    <name type="scientific">Agromyces terreus</name>
    <dbReference type="NCBI Taxonomy" id="424795"/>
    <lineage>
        <taxon>Bacteria</taxon>
        <taxon>Bacillati</taxon>
        <taxon>Actinomycetota</taxon>
        <taxon>Actinomycetes</taxon>
        <taxon>Micrococcales</taxon>
        <taxon>Microbacteriaceae</taxon>
        <taxon>Agromyces</taxon>
    </lineage>
</organism>
<accession>A0A9X2H515</accession>
<evidence type="ECO:0000256" key="1">
    <source>
        <dbReference type="SAM" id="Phobius"/>
    </source>
</evidence>
<feature type="transmembrane region" description="Helical" evidence="1">
    <location>
        <begin position="128"/>
        <end position="147"/>
    </location>
</feature>
<dbReference type="AlphaFoldDB" id="A0A9X2H515"/>
<evidence type="ECO:0000313" key="3">
    <source>
        <dbReference type="Proteomes" id="UP001139722"/>
    </source>
</evidence>
<keyword evidence="1" id="KW-0472">Membrane</keyword>
<gene>
    <name evidence="2" type="ORF">BJ978_000820</name>
</gene>
<keyword evidence="1" id="KW-0812">Transmembrane</keyword>
<proteinExistence type="predicted"/>
<feature type="transmembrane region" description="Helical" evidence="1">
    <location>
        <begin position="49"/>
        <end position="72"/>
    </location>
</feature>
<dbReference type="RefSeq" id="WP_156998662.1">
    <property type="nucleotide sequence ID" value="NZ_BAAANU010000006.1"/>
</dbReference>
<evidence type="ECO:0000313" key="2">
    <source>
        <dbReference type="EMBL" id="MCP2370144.1"/>
    </source>
</evidence>
<keyword evidence="3" id="KW-1185">Reference proteome</keyword>
<dbReference type="OrthoDB" id="4942778at2"/>
<name>A0A9X2H515_9MICO</name>
<dbReference type="EMBL" id="JAMZDY010000001">
    <property type="protein sequence ID" value="MCP2370144.1"/>
    <property type="molecule type" value="Genomic_DNA"/>
</dbReference>
<sequence>MSWIAKHIFDVIVGAVLVLFVGTWLVLLIQTWAFEATEATPKLILNTAVVLAAGTLSTALGAQTSAALGFAVAEVKRGGGGNDFSGLAVGQKLTAMTYVAILAYVAVGLTVFFTWLADPVAPETVSTFALSILGWLVGALGVALKPVDA</sequence>
<reference evidence="2" key="1">
    <citation type="submission" date="2022-06" db="EMBL/GenBank/DDBJ databases">
        <title>Sequencing the genomes of 1000 actinobacteria strains.</title>
        <authorList>
            <person name="Klenk H.-P."/>
        </authorList>
    </citation>
    <scope>NUCLEOTIDE SEQUENCE</scope>
    <source>
        <strain evidence="2">DSM 22016</strain>
    </source>
</reference>
<comment type="caution">
    <text evidence="2">The sequence shown here is derived from an EMBL/GenBank/DDBJ whole genome shotgun (WGS) entry which is preliminary data.</text>
</comment>
<feature type="transmembrane region" description="Helical" evidence="1">
    <location>
        <begin position="93"/>
        <end position="116"/>
    </location>
</feature>
<dbReference type="Proteomes" id="UP001139722">
    <property type="component" value="Unassembled WGS sequence"/>
</dbReference>
<keyword evidence="1" id="KW-1133">Transmembrane helix</keyword>
<feature type="transmembrane region" description="Helical" evidence="1">
    <location>
        <begin position="7"/>
        <end position="29"/>
    </location>
</feature>